<feature type="region of interest" description="Disordered" evidence="1">
    <location>
        <begin position="1"/>
        <end position="24"/>
    </location>
</feature>
<reference evidence="2" key="1">
    <citation type="journal article" date="2014" name="Int. J. Syst. Evol. Microbiol.">
        <title>Complete genome sequence of Corynebacterium casei LMG S-19264T (=DSM 44701T), isolated from a smear-ripened cheese.</title>
        <authorList>
            <consortium name="US DOE Joint Genome Institute (JGI-PGF)"/>
            <person name="Walter F."/>
            <person name="Albersmeier A."/>
            <person name="Kalinowski J."/>
            <person name="Ruckert C."/>
        </authorList>
    </citation>
    <scope>NUCLEOTIDE SEQUENCE</scope>
    <source>
        <strain evidence="2">JCM 31311</strain>
    </source>
</reference>
<name>A0A918BV90_9DEIO</name>
<gene>
    <name evidence="2" type="ORF">GCM10008957_02420</name>
</gene>
<evidence type="ECO:0000256" key="1">
    <source>
        <dbReference type="SAM" id="MobiDB-lite"/>
    </source>
</evidence>
<dbReference type="AlphaFoldDB" id="A0A918BV90"/>
<reference evidence="2" key="2">
    <citation type="submission" date="2020-09" db="EMBL/GenBank/DDBJ databases">
        <authorList>
            <person name="Sun Q."/>
            <person name="Ohkuma M."/>
        </authorList>
    </citation>
    <scope>NUCLEOTIDE SEQUENCE</scope>
    <source>
        <strain evidence="2">JCM 31311</strain>
    </source>
</reference>
<proteinExistence type="predicted"/>
<evidence type="ECO:0000313" key="2">
    <source>
        <dbReference type="EMBL" id="GGQ93827.1"/>
    </source>
</evidence>
<protein>
    <submittedName>
        <fullName evidence="2">Uncharacterized protein</fullName>
    </submittedName>
</protein>
<keyword evidence="3" id="KW-1185">Reference proteome</keyword>
<evidence type="ECO:0000313" key="3">
    <source>
        <dbReference type="Proteomes" id="UP000603865"/>
    </source>
</evidence>
<organism evidence="2 3">
    <name type="scientific">Deinococcus ruber</name>
    <dbReference type="NCBI Taxonomy" id="1848197"/>
    <lineage>
        <taxon>Bacteria</taxon>
        <taxon>Thermotogati</taxon>
        <taxon>Deinococcota</taxon>
        <taxon>Deinococci</taxon>
        <taxon>Deinococcales</taxon>
        <taxon>Deinococcaceae</taxon>
        <taxon>Deinococcus</taxon>
    </lineage>
</organism>
<accession>A0A918BV90</accession>
<feature type="region of interest" description="Disordered" evidence="1">
    <location>
        <begin position="72"/>
        <end position="107"/>
    </location>
</feature>
<sequence length="107" mass="12743">MAKRFAYLDGQKVPRKKAEKVQDAGGEPLEIVYVRKETLRAVWQKLGKGKDGNLNELTEDLLHRWLYEQEQHAQETRVQEHKQEQRDDARKAQERATRKKNRAFDER</sequence>
<dbReference type="EMBL" id="BMQL01000001">
    <property type="protein sequence ID" value="GGQ93827.1"/>
    <property type="molecule type" value="Genomic_DNA"/>
</dbReference>
<dbReference type="Proteomes" id="UP000603865">
    <property type="component" value="Unassembled WGS sequence"/>
</dbReference>
<dbReference type="RefSeq" id="WP_189087648.1">
    <property type="nucleotide sequence ID" value="NZ_BMQL01000001.1"/>
</dbReference>
<comment type="caution">
    <text evidence="2">The sequence shown here is derived from an EMBL/GenBank/DDBJ whole genome shotgun (WGS) entry which is preliminary data.</text>
</comment>